<evidence type="ECO:0000313" key="1">
    <source>
        <dbReference type="EMBL" id="KAI9909385.1"/>
    </source>
</evidence>
<dbReference type="EMBL" id="CM047586">
    <property type="protein sequence ID" value="KAI9909385.1"/>
    <property type="molecule type" value="Genomic_DNA"/>
</dbReference>
<reference evidence="1 2" key="1">
    <citation type="journal article" date="2022" name="bioRxiv">
        <title>The genome of the oomycete Peronosclerospora sorghi, a cosmopolitan pathogen of maize and sorghum, is inflated with dispersed pseudogenes.</title>
        <authorList>
            <person name="Fletcher K."/>
            <person name="Martin F."/>
            <person name="Isakeit T."/>
            <person name="Cavanaugh K."/>
            <person name="Magill C."/>
            <person name="Michelmore R."/>
        </authorList>
    </citation>
    <scope>NUCLEOTIDE SEQUENCE [LARGE SCALE GENOMIC DNA]</scope>
    <source>
        <strain evidence="1">P6</strain>
    </source>
</reference>
<evidence type="ECO:0000313" key="2">
    <source>
        <dbReference type="Proteomes" id="UP001163321"/>
    </source>
</evidence>
<keyword evidence="2" id="KW-1185">Reference proteome</keyword>
<organism evidence="1 2">
    <name type="scientific">Peronosclerospora sorghi</name>
    <dbReference type="NCBI Taxonomy" id="230839"/>
    <lineage>
        <taxon>Eukaryota</taxon>
        <taxon>Sar</taxon>
        <taxon>Stramenopiles</taxon>
        <taxon>Oomycota</taxon>
        <taxon>Peronosporomycetes</taxon>
        <taxon>Peronosporales</taxon>
        <taxon>Peronosporaceae</taxon>
        <taxon>Peronosclerospora</taxon>
    </lineage>
</organism>
<gene>
    <name evidence="1" type="ORF">PsorP6_014714</name>
</gene>
<comment type="caution">
    <text evidence="1">The sequence shown here is derived from an EMBL/GenBank/DDBJ whole genome shotgun (WGS) entry which is preliminary data.</text>
</comment>
<accession>A0ACC0VS47</accession>
<sequence length="509" mass="58258">MAMKKRKRQSAASDDAASIRSSERLDETNSVTDSHDRQNIDAELSSINDLLQEKETSQKQTWQIGKRVKRLLETYEDLPTDKQLDAYFLWGAALARLASMNEDTILAEAAVDKFRQMQELSKNEADEDAALGPVGFSLWGSSLLILATETQDRQVLNDALIKFQRAVEVDGGTTFETKFQLAKALKEGGDLLTFLDSQNGSQVKKNDYYSKALTICKDIEEIYHVESENQKNVTKNDDVKEEVEDDDKVMVEDFAEAKLLEAVLQGLCEDSSKVEDFNRTMALYQDAMGEGCFKCCTFGIETVVSDIAEAIKEVTNYIATRCLTRANLDVKLTLQEWDKMFDELEQQYKRLLRDANFDLEMCHEICQREDMPLQEERQEEEVDERAPHLLEALGKGLAAFVRSFPYADDDTSQKRNKRTQRNHKAARNTRFAHAVELLRCAHHFHDKLGSYHLACLFASPAFEDEEQCRMWLETAYTYGSLDKEFDVGQFSSMHEKPWFKRLTQPVELA</sequence>
<protein>
    <submittedName>
        <fullName evidence="1">Uncharacterized protein</fullName>
    </submittedName>
</protein>
<proteinExistence type="predicted"/>
<name>A0ACC0VS47_9STRA</name>
<dbReference type="Proteomes" id="UP001163321">
    <property type="component" value="Chromosome 7"/>
</dbReference>